<evidence type="ECO:0000313" key="7">
    <source>
        <dbReference type="Proteomes" id="UP000308652"/>
    </source>
</evidence>
<dbReference type="STRING" id="68775.A0A5C3LNP2"/>
<proteinExistence type="predicted"/>
<dbReference type="PANTHER" id="PTHR10237:SF14">
    <property type="entry name" value="MYND-TYPE DOMAIN-CONTAINING PROTEIN"/>
    <property type="match status" value="1"/>
</dbReference>
<dbReference type="SUPFAM" id="SSF144232">
    <property type="entry name" value="HIT/MYND zinc finger-like"/>
    <property type="match status" value="1"/>
</dbReference>
<keyword evidence="2 4" id="KW-0863">Zinc-finger</keyword>
<dbReference type="Pfam" id="PF01753">
    <property type="entry name" value="zf-MYND"/>
    <property type="match status" value="1"/>
</dbReference>
<evidence type="ECO:0000256" key="1">
    <source>
        <dbReference type="ARBA" id="ARBA00022723"/>
    </source>
</evidence>
<dbReference type="AlphaFoldDB" id="A0A5C3LNP2"/>
<organism evidence="6 7">
    <name type="scientific">Crucibulum laeve</name>
    <dbReference type="NCBI Taxonomy" id="68775"/>
    <lineage>
        <taxon>Eukaryota</taxon>
        <taxon>Fungi</taxon>
        <taxon>Dikarya</taxon>
        <taxon>Basidiomycota</taxon>
        <taxon>Agaricomycotina</taxon>
        <taxon>Agaricomycetes</taxon>
        <taxon>Agaricomycetidae</taxon>
        <taxon>Agaricales</taxon>
        <taxon>Agaricineae</taxon>
        <taxon>Nidulariaceae</taxon>
        <taxon>Crucibulum</taxon>
    </lineage>
</organism>
<keyword evidence="3" id="KW-0862">Zinc</keyword>
<reference evidence="6 7" key="1">
    <citation type="journal article" date="2019" name="Nat. Ecol. Evol.">
        <title>Megaphylogeny resolves global patterns of mushroom evolution.</title>
        <authorList>
            <person name="Varga T."/>
            <person name="Krizsan K."/>
            <person name="Foldi C."/>
            <person name="Dima B."/>
            <person name="Sanchez-Garcia M."/>
            <person name="Sanchez-Ramirez S."/>
            <person name="Szollosi G.J."/>
            <person name="Szarkandi J.G."/>
            <person name="Papp V."/>
            <person name="Albert L."/>
            <person name="Andreopoulos W."/>
            <person name="Angelini C."/>
            <person name="Antonin V."/>
            <person name="Barry K.W."/>
            <person name="Bougher N.L."/>
            <person name="Buchanan P."/>
            <person name="Buyck B."/>
            <person name="Bense V."/>
            <person name="Catcheside P."/>
            <person name="Chovatia M."/>
            <person name="Cooper J."/>
            <person name="Damon W."/>
            <person name="Desjardin D."/>
            <person name="Finy P."/>
            <person name="Geml J."/>
            <person name="Haridas S."/>
            <person name="Hughes K."/>
            <person name="Justo A."/>
            <person name="Karasinski D."/>
            <person name="Kautmanova I."/>
            <person name="Kiss B."/>
            <person name="Kocsube S."/>
            <person name="Kotiranta H."/>
            <person name="LaButti K.M."/>
            <person name="Lechner B.E."/>
            <person name="Liimatainen K."/>
            <person name="Lipzen A."/>
            <person name="Lukacs Z."/>
            <person name="Mihaltcheva S."/>
            <person name="Morgado L.N."/>
            <person name="Niskanen T."/>
            <person name="Noordeloos M.E."/>
            <person name="Ohm R.A."/>
            <person name="Ortiz-Santana B."/>
            <person name="Ovrebo C."/>
            <person name="Racz N."/>
            <person name="Riley R."/>
            <person name="Savchenko A."/>
            <person name="Shiryaev A."/>
            <person name="Soop K."/>
            <person name="Spirin V."/>
            <person name="Szebenyi C."/>
            <person name="Tomsovsky M."/>
            <person name="Tulloss R.E."/>
            <person name="Uehling J."/>
            <person name="Grigoriev I.V."/>
            <person name="Vagvolgyi C."/>
            <person name="Papp T."/>
            <person name="Martin F.M."/>
            <person name="Miettinen O."/>
            <person name="Hibbett D.S."/>
            <person name="Nagy L.G."/>
        </authorList>
    </citation>
    <scope>NUCLEOTIDE SEQUENCE [LARGE SCALE GENOMIC DNA]</scope>
    <source>
        <strain evidence="6 7">CBS 166.37</strain>
    </source>
</reference>
<dbReference type="PROSITE" id="PS01360">
    <property type="entry name" value="ZF_MYND_1"/>
    <property type="match status" value="1"/>
</dbReference>
<accession>A0A5C3LNP2</accession>
<sequence length="1175" mass="131194">MSNLLAWPSKYFFYAIGNTSAVSLTVDLSIDEPARMLLLGCGDPRNVLYTIFTEPQNSHRALDFTCCDFDPAVLARNVLLFTMIADDLSSATIWNIFFHFRLDKVSHSTLVEQCKKLIELSETPKKWNASPYASSLRMCTDYSLAELRRHWMLYVDMQGLPKSRLAAISDAFERQSKRNLKKYSANLSASRSLGPIWFRGGNVVSESFRNFWKNGVTFVDGKSITSATLLNPTFVYSLGGEGCSLHYGTDPLIPFHLAPLFANTKGAVSTSEFVKAAKAEFTDWCLSYRKSYISSSPAIVRFFVGEATAVCRSLHMFHNAGTLKLGVPVAQWKTQVIQLNKDEYTVSGGAPASFNVIHTSNLEDHIGLLNVLIASIPLLSQEASSVLYAESLLFLGQDATKEFTEHLHADPTIIAFLLGLCPVDYLCGFATRSNTHELMLLMGHKKKETVTQFHQVTTWKWSTSGDIIACRNAGSVLVPMFDPNQLGTLLYDIYQSIFEQETSKSFWAANQANLGKAIAVSNLAHYTREAFVLFIKLIKDRLRPTNGAWSAVMQRFISLQLGAWSIESMNTLYYQDLCAHLKHNGLYTAEFFLMKASKTGRFSGWDTVPDIVRIILVVPRERLAVLRNSKAEEVGTPPLHCDIFGRRSLNIFSSIHVALGRVISVGTKLRPQVIFEEDIKGWAGDSPLVVSFTAPALLLSDLEPPEALSIGFGVRNTPAACQTLIKKLGYELRLFSAKLMDESLVHVLPESPLPSRYRSEPVPLSAVQTQISMLSQIGKCDTTTSVELDEQCELITALVAHMSVTDEDSLHLFSSEGSKVVPEITQISPCIIRVNLGGRIQDVAFPFPVIGSAHRLRLARKSQYIEVIVPPSRSLKPDGMKINPYPVINAKGHLYPWSIHRVNLSTSPILDVKKAGKLDQWFKPHVGSMMSNRERSLRKKQQDDPLMFVKDTLNSIFSYASGLQSGSVQRVFLFTDRETHNCDTILFISSIKFDLASHTIICDGYVLPLTENLLMKIAEPFGKIVHDKETTNFSLPDGEMKQWKQLLPAVVERCRHSWTHGPNCEYMSSGVIPLAEDMEADPLCSCGRGNDVEGMLAIPLWRKLAPYVTRIALSPLFAVSYLEAVGRDPEARKCSVCRRKGKPRVKECTGCRKVRYCSPECQKNDWKTHKAKCKP</sequence>
<keyword evidence="1" id="KW-0479">Metal-binding</keyword>
<dbReference type="GO" id="GO:0000981">
    <property type="term" value="F:DNA-binding transcription factor activity, RNA polymerase II-specific"/>
    <property type="evidence" value="ECO:0007669"/>
    <property type="project" value="TreeGrafter"/>
</dbReference>
<feature type="domain" description="MYND-type" evidence="5">
    <location>
        <begin position="1134"/>
        <end position="1173"/>
    </location>
</feature>
<dbReference type="InterPro" id="IPR024119">
    <property type="entry name" value="TF_DEAF-1"/>
</dbReference>
<keyword evidence="7" id="KW-1185">Reference proteome</keyword>
<dbReference type="InterPro" id="IPR027974">
    <property type="entry name" value="DUF4470"/>
</dbReference>
<protein>
    <recommendedName>
        <fullName evidence="5">MYND-type domain-containing protein</fullName>
    </recommendedName>
</protein>
<evidence type="ECO:0000256" key="4">
    <source>
        <dbReference type="PROSITE-ProRule" id="PRU00134"/>
    </source>
</evidence>
<evidence type="ECO:0000256" key="2">
    <source>
        <dbReference type="ARBA" id="ARBA00022771"/>
    </source>
</evidence>
<dbReference type="GO" id="GO:0008270">
    <property type="term" value="F:zinc ion binding"/>
    <property type="evidence" value="ECO:0007669"/>
    <property type="project" value="UniProtKB-KW"/>
</dbReference>
<evidence type="ECO:0000256" key="3">
    <source>
        <dbReference type="ARBA" id="ARBA00022833"/>
    </source>
</evidence>
<dbReference type="Gene3D" id="6.10.140.2220">
    <property type="match status" value="1"/>
</dbReference>
<gene>
    <name evidence="6" type="ORF">BDQ12DRAFT_766428</name>
</gene>
<dbReference type="OrthoDB" id="432970at2759"/>
<evidence type="ECO:0000313" key="6">
    <source>
        <dbReference type="EMBL" id="TFK33596.1"/>
    </source>
</evidence>
<evidence type="ECO:0000259" key="5">
    <source>
        <dbReference type="PROSITE" id="PS50865"/>
    </source>
</evidence>
<dbReference type="GO" id="GO:0005634">
    <property type="term" value="C:nucleus"/>
    <property type="evidence" value="ECO:0007669"/>
    <property type="project" value="TreeGrafter"/>
</dbReference>
<dbReference type="PROSITE" id="PS50865">
    <property type="entry name" value="ZF_MYND_2"/>
    <property type="match status" value="1"/>
</dbReference>
<dbReference type="PANTHER" id="PTHR10237">
    <property type="entry name" value="DEFORMED EPIDERMAL AUTOREGULATORY FACTOR 1 HOMOLOG SUPPRESSIN"/>
    <property type="match status" value="1"/>
</dbReference>
<dbReference type="Proteomes" id="UP000308652">
    <property type="component" value="Unassembled WGS sequence"/>
</dbReference>
<dbReference type="InterPro" id="IPR002893">
    <property type="entry name" value="Znf_MYND"/>
</dbReference>
<name>A0A5C3LNP2_9AGAR</name>
<dbReference type="EMBL" id="ML213645">
    <property type="protein sequence ID" value="TFK33596.1"/>
    <property type="molecule type" value="Genomic_DNA"/>
</dbReference>
<dbReference type="Pfam" id="PF14737">
    <property type="entry name" value="DUF4470"/>
    <property type="match status" value="1"/>
</dbReference>